<evidence type="ECO:0000313" key="2">
    <source>
        <dbReference type="Proteomes" id="UP000299102"/>
    </source>
</evidence>
<proteinExistence type="predicted"/>
<reference evidence="1 2" key="1">
    <citation type="journal article" date="2019" name="Commun. Biol.">
        <title>The bagworm genome reveals a unique fibroin gene that provides high tensile strength.</title>
        <authorList>
            <person name="Kono N."/>
            <person name="Nakamura H."/>
            <person name="Ohtoshi R."/>
            <person name="Tomita M."/>
            <person name="Numata K."/>
            <person name="Arakawa K."/>
        </authorList>
    </citation>
    <scope>NUCLEOTIDE SEQUENCE [LARGE SCALE GENOMIC DNA]</scope>
</reference>
<dbReference type="Proteomes" id="UP000299102">
    <property type="component" value="Unassembled WGS sequence"/>
</dbReference>
<evidence type="ECO:0000313" key="1">
    <source>
        <dbReference type="EMBL" id="GBP09723.1"/>
    </source>
</evidence>
<comment type="caution">
    <text evidence="1">The sequence shown here is derived from an EMBL/GenBank/DDBJ whole genome shotgun (WGS) entry which is preliminary data.</text>
</comment>
<dbReference type="EMBL" id="BGZK01004569">
    <property type="protein sequence ID" value="GBP09723.1"/>
    <property type="molecule type" value="Genomic_DNA"/>
</dbReference>
<keyword evidence="2" id="KW-1185">Reference proteome</keyword>
<gene>
    <name evidence="1" type="ORF">EVAR_101619_1</name>
</gene>
<accession>A0A4C1T5E3</accession>
<sequence>MRSRGRGLVRRVSACGGCAALLLEIASREPRRKLLRHGTSNWCTDDLANHRWLQMARDLVNLDTQDLEEKLMFSSGRRMAETNKTDGRVQREFPKEFL</sequence>
<dbReference type="AlphaFoldDB" id="A0A4C1T5E3"/>
<protein>
    <submittedName>
        <fullName evidence="1">Uncharacterized protein</fullName>
    </submittedName>
</protein>
<organism evidence="1 2">
    <name type="scientific">Eumeta variegata</name>
    <name type="common">Bagworm moth</name>
    <name type="synonym">Eumeta japonica</name>
    <dbReference type="NCBI Taxonomy" id="151549"/>
    <lineage>
        <taxon>Eukaryota</taxon>
        <taxon>Metazoa</taxon>
        <taxon>Ecdysozoa</taxon>
        <taxon>Arthropoda</taxon>
        <taxon>Hexapoda</taxon>
        <taxon>Insecta</taxon>
        <taxon>Pterygota</taxon>
        <taxon>Neoptera</taxon>
        <taxon>Endopterygota</taxon>
        <taxon>Lepidoptera</taxon>
        <taxon>Glossata</taxon>
        <taxon>Ditrysia</taxon>
        <taxon>Tineoidea</taxon>
        <taxon>Psychidae</taxon>
        <taxon>Oiketicinae</taxon>
        <taxon>Eumeta</taxon>
    </lineage>
</organism>
<name>A0A4C1T5E3_EUMVA</name>